<sequence length="128" mass="13868">FLLVLSAKATKQKTKIMMAVNIQTKQDRVTVLRALMAVEKGLVAFASSSFYTPDFCVLPIRLLVLRKLSTAYAVWHFGQRGSGTCTDSPGSFRGRLQSFGCPQPSGDSLHLESSSVSADAKLANKEKG</sequence>
<reference evidence="1" key="1">
    <citation type="submission" date="2016-05" db="EMBL/GenBank/DDBJ databases">
        <authorList>
            <person name="Lavstsen T."/>
            <person name="Jespersen J.S."/>
        </authorList>
    </citation>
    <scope>NUCLEOTIDE SEQUENCE</scope>
    <source>
        <tissue evidence="1">Brain</tissue>
    </source>
</reference>
<dbReference type="EMBL" id="HAEE01002638">
    <property type="protein sequence ID" value="SBR22658.1"/>
    <property type="molecule type" value="Transcribed_RNA"/>
</dbReference>
<name>A0A1A8JRD1_NOTKU</name>
<accession>A0A1A8JRD1</accession>
<reference evidence="1" key="2">
    <citation type="submission" date="2016-06" db="EMBL/GenBank/DDBJ databases">
        <title>The genome of a short-lived fish provides insights into sex chromosome evolution and the genetic control of aging.</title>
        <authorList>
            <person name="Reichwald K."/>
            <person name="Felder M."/>
            <person name="Petzold A."/>
            <person name="Koch P."/>
            <person name="Groth M."/>
            <person name="Platzer M."/>
        </authorList>
    </citation>
    <scope>NUCLEOTIDE SEQUENCE</scope>
    <source>
        <tissue evidence="1">Brain</tissue>
    </source>
</reference>
<dbReference type="AlphaFoldDB" id="A0A1A8JRD1"/>
<gene>
    <name evidence="1" type="primary">Nfu_g_1_016041</name>
</gene>
<organism evidence="1">
    <name type="scientific">Nothobranchius kuhntae</name>
    <name type="common">Beira killifish</name>
    <dbReference type="NCBI Taxonomy" id="321403"/>
    <lineage>
        <taxon>Eukaryota</taxon>
        <taxon>Metazoa</taxon>
        <taxon>Chordata</taxon>
        <taxon>Craniata</taxon>
        <taxon>Vertebrata</taxon>
        <taxon>Euteleostomi</taxon>
        <taxon>Actinopterygii</taxon>
        <taxon>Neopterygii</taxon>
        <taxon>Teleostei</taxon>
        <taxon>Neoteleostei</taxon>
        <taxon>Acanthomorphata</taxon>
        <taxon>Ovalentaria</taxon>
        <taxon>Atherinomorphae</taxon>
        <taxon>Cyprinodontiformes</taxon>
        <taxon>Nothobranchiidae</taxon>
        <taxon>Nothobranchius</taxon>
    </lineage>
</organism>
<proteinExistence type="predicted"/>
<feature type="non-terminal residue" evidence="1">
    <location>
        <position position="1"/>
    </location>
</feature>
<protein>
    <submittedName>
        <fullName evidence="1">Uncharacterized protein</fullName>
    </submittedName>
</protein>
<evidence type="ECO:0000313" key="1">
    <source>
        <dbReference type="EMBL" id="SBR22658.1"/>
    </source>
</evidence>
<dbReference type="EMBL" id="HAED01018446">
    <property type="protein sequence ID" value="SBR04891.1"/>
    <property type="molecule type" value="Transcribed_RNA"/>
</dbReference>